<name>A0AAD8M7V0_9APIA</name>
<organism evidence="1 2">
    <name type="scientific">Heracleum sosnowskyi</name>
    <dbReference type="NCBI Taxonomy" id="360622"/>
    <lineage>
        <taxon>Eukaryota</taxon>
        <taxon>Viridiplantae</taxon>
        <taxon>Streptophyta</taxon>
        <taxon>Embryophyta</taxon>
        <taxon>Tracheophyta</taxon>
        <taxon>Spermatophyta</taxon>
        <taxon>Magnoliopsida</taxon>
        <taxon>eudicotyledons</taxon>
        <taxon>Gunneridae</taxon>
        <taxon>Pentapetalae</taxon>
        <taxon>asterids</taxon>
        <taxon>campanulids</taxon>
        <taxon>Apiales</taxon>
        <taxon>Apiaceae</taxon>
        <taxon>Apioideae</taxon>
        <taxon>apioid superclade</taxon>
        <taxon>Tordylieae</taxon>
        <taxon>Tordyliinae</taxon>
        <taxon>Heracleum</taxon>
    </lineage>
</organism>
<sequence length="246" mass="28812">MFDMKNPNLGWCKPYGYHRFCVRHLAANFVSIFRKNGLKERVVTMCSQLTVNKFNLHWKALVAVEPRAEEWFSEIHPKHSTLSCDGGKRFGIMTTNMAEIEQQDVHGNKFTKDANKMMNKWKERATGHHVTKIDRNTWVFEVVTMKQGLKGGNKQIVRLQERLCTCNKWQTYQIPCSYVLSYCANIGLQHTNFVSECYKLENAKKVYAGHFEPIPDKKAWTLLKDFPTLIPDDEIPNKPWRRKETR</sequence>
<dbReference type="PANTHER" id="PTHR31973:SF195">
    <property type="entry name" value="MUDR FAMILY TRANSPOSASE"/>
    <property type="match status" value="1"/>
</dbReference>
<accession>A0AAD8M7V0</accession>
<reference evidence="1" key="1">
    <citation type="submission" date="2023-02" db="EMBL/GenBank/DDBJ databases">
        <title>Genome of toxic invasive species Heracleum sosnowskyi carries increased number of genes despite the absence of recent whole-genome duplications.</title>
        <authorList>
            <person name="Schelkunov M."/>
            <person name="Shtratnikova V."/>
            <person name="Makarenko M."/>
            <person name="Klepikova A."/>
            <person name="Omelchenko D."/>
            <person name="Novikova G."/>
            <person name="Obukhova E."/>
            <person name="Bogdanov V."/>
            <person name="Penin A."/>
            <person name="Logacheva M."/>
        </authorList>
    </citation>
    <scope>NUCLEOTIDE SEQUENCE</scope>
    <source>
        <strain evidence="1">Hsosn_3</strain>
        <tissue evidence="1">Leaf</tissue>
    </source>
</reference>
<evidence type="ECO:0000313" key="2">
    <source>
        <dbReference type="Proteomes" id="UP001237642"/>
    </source>
</evidence>
<protein>
    <recommendedName>
        <fullName evidence="3">SWIM-type domain-containing protein</fullName>
    </recommendedName>
</protein>
<dbReference type="EMBL" id="JAUIZM010000009">
    <property type="protein sequence ID" value="KAK1365400.1"/>
    <property type="molecule type" value="Genomic_DNA"/>
</dbReference>
<dbReference type="AlphaFoldDB" id="A0AAD8M7V0"/>
<evidence type="ECO:0000313" key="1">
    <source>
        <dbReference type="EMBL" id="KAK1365400.1"/>
    </source>
</evidence>
<dbReference type="PANTHER" id="PTHR31973">
    <property type="entry name" value="POLYPROTEIN, PUTATIVE-RELATED"/>
    <property type="match status" value="1"/>
</dbReference>
<keyword evidence="2" id="KW-1185">Reference proteome</keyword>
<reference evidence="1" key="2">
    <citation type="submission" date="2023-05" db="EMBL/GenBank/DDBJ databases">
        <authorList>
            <person name="Schelkunov M.I."/>
        </authorList>
    </citation>
    <scope>NUCLEOTIDE SEQUENCE</scope>
    <source>
        <strain evidence="1">Hsosn_3</strain>
        <tissue evidence="1">Leaf</tissue>
    </source>
</reference>
<dbReference type="Proteomes" id="UP001237642">
    <property type="component" value="Unassembled WGS sequence"/>
</dbReference>
<evidence type="ECO:0008006" key="3">
    <source>
        <dbReference type="Google" id="ProtNLM"/>
    </source>
</evidence>
<proteinExistence type="predicted"/>
<comment type="caution">
    <text evidence="1">The sequence shown here is derived from an EMBL/GenBank/DDBJ whole genome shotgun (WGS) entry which is preliminary data.</text>
</comment>
<gene>
    <name evidence="1" type="ORF">POM88_040961</name>
</gene>